<dbReference type="PROSITE" id="PS51257">
    <property type="entry name" value="PROKAR_LIPOPROTEIN"/>
    <property type="match status" value="1"/>
</dbReference>
<proteinExistence type="inferred from homology"/>
<dbReference type="PANTHER" id="PTHR30203">
    <property type="entry name" value="OUTER MEMBRANE CATION EFFLUX PROTEIN"/>
    <property type="match status" value="1"/>
</dbReference>
<protein>
    <recommendedName>
        <fullName evidence="4">Transporter</fullName>
    </recommendedName>
</protein>
<dbReference type="PANTHER" id="PTHR30203:SF24">
    <property type="entry name" value="BLR4935 PROTEIN"/>
    <property type="match status" value="1"/>
</dbReference>
<evidence type="ECO:0000313" key="2">
    <source>
        <dbReference type="EMBL" id="OBS10204.1"/>
    </source>
</evidence>
<dbReference type="SUPFAM" id="SSF56954">
    <property type="entry name" value="Outer membrane efflux proteins (OEP)"/>
    <property type="match status" value="1"/>
</dbReference>
<dbReference type="EMBL" id="JQSG02000002">
    <property type="protein sequence ID" value="OBS10204.1"/>
    <property type="molecule type" value="Genomic_DNA"/>
</dbReference>
<keyword evidence="3" id="KW-1185">Reference proteome</keyword>
<dbReference type="GO" id="GO:0015562">
    <property type="term" value="F:efflux transmembrane transporter activity"/>
    <property type="evidence" value="ECO:0007669"/>
    <property type="project" value="InterPro"/>
</dbReference>
<evidence type="ECO:0000256" key="1">
    <source>
        <dbReference type="ARBA" id="ARBA00007613"/>
    </source>
</evidence>
<comment type="caution">
    <text evidence="2">The sequence shown here is derived from an EMBL/GenBank/DDBJ whole genome shotgun (WGS) entry which is preliminary data.</text>
</comment>
<accession>A0A1A6C6L6</accession>
<dbReference type="Pfam" id="PF02321">
    <property type="entry name" value="OEP"/>
    <property type="match status" value="1"/>
</dbReference>
<sequence>MSRFPATILHGLAAIGVATLLGGCATYRPSPLPVRPDLAAAPTDAQGAPIKALSLVQAARRAVADDPSLRASRLKIGVSAAALYQAGLIPDPSFGYSFDRVTSSGPGLVNAYNGGLSEDLKWLVTRGAHIDAARAAHLQQVLQVAWQVWQVSQRTQQLYVRLWSLQQQAHLLTRTRQLERARQRHVERALRHGDVTLDAAAADLVTLTNTESQLAQVRESIITTRSTLNGLLGLRADAAWTLTAPQPAAVPGAHAIDAALRDLPRRRPDLLALQAGYRSADDRYRAAILGQFPALNIGITRASDTSGIKTTGIGITLSLPFFNGNRGQIAITRATRRMLRARYQARLDQATRQARTLAAQLRTVSATQQTLADRLPELRRLAANASRAFAAGNLGGASYIAIESSLIAREREAIRLRQQRMEDEIALDALLGHVPTGAPKPPSAT</sequence>
<dbReference type="Proteomes" id="UP000029273">
    <property type="component" value="Unassembled WGS sequence"/>
</dbReference>
<dbReference type="InterPro" id="IPR010131">
    <property type="entry name" value="MdtP/NodT-like"/>
</dbReference>
<dbReference type="RefSeq" id="WP_052064190.1">
    <property type="nucleotide sequence ID" value="NZ_JQSG02000002.1"/>
</dbReference>
<dbReference type="InterPro" id="IPR003423">
    <property type="entry name" value="OMP_efflux"/>
</dbReference>
<dbReference type="Gene3D" id="1.20.1600.10">
    <property type="entry name" value="Outer membrane efflux proteins (OEP)"/>
    <property type="match status" value="1"/>
</dbReference>
<evidence type="ECO:0000313" key="3">
    <source>
        <dbReference type="Proteomes" id="UP000029273"/>
    </source>
</evidence>
<evidence type="ECO:0008006" key="4">
    <source>
        <dbReference type="Google" id="ProtNLM"/>
    </source>
</evidence>
<name>A0A1A6C6L6_9GAMM</name>
<comment type="similarity">
    <text evidence="1">Belongs to the outer membrane factor (OMF) (TC 1.B.17) family.</text>
</comment>
<gene>
    <name evidence="2" type="ORF">Thpro_021254</name>
</gene>
<dbReference type="OrthoDB" id="9791261at2"/>
<reference evidence="2 3" key="1">
    <citation type="journal article" date="2014" name="Genome Announc.">
        <title>Draft Genome Sequence of the Iron-Oxidizing, Acidophilic, and Halotolerant 'Thiobacillus prosperus' Type Strain DSM 5130.</title>
        <authorList>
            <person name="Ossandon F.J."/>
            <person name="Cardenas J.P."/>
            <person name="Corbett M."/>
            <person name="Quatrini R."/>
            <person name="Holmes D.S."/>
            <person name="Watkin E."/>
        </authorList>
    </citation>
    <scope>NUCLEOTIDE SEQUENCE [LARGE SCALE GENOMIC DNA]</scope>
    <source>
        <strain evidence="2 3">DSM 5130</strain>
    </source>
</reference>
<organism evidence="2 3">
    <name type="scientific">Acidihalobacter prosperus</name>
    <dbReference type="NCBI Taxonomy" id="160660"/>
    <lineage>
        <taxon>Bacteria</taxon>
        <taxon>Pseudomonadati</taxon>
        <taxon>Pseudomonadota</taxon>
        <taxon>Gammaproteobacteria</taxon>
        <taxon>Chromatiales</taxon>
        <taxon>Ectothiorhodospiraceae</taxon>
        <taxon>Acidihalobacter</taxon>
    </lineage>
</organism>
<dbReference type="AlphaFoldDB" id="A0A1A6C6L6"/>